<dbReference type="Proteomes" id="UP001141806">
    <property type="component" value="Unassembled WGS sequence"/>
</dbReference>
<organism evidence="1 2">
    <name type="scientific">Protea cynaroides</name>
    <dbReference type="NCBI Taxonomy" id="273540"/>
    <lineage>
        <taxon>Eukaryota</taxon>
        <taxon>Viridiplantae</taxon>
        <taxon>Streptophyta</taxon>
        <taxon>Embryophyta</taxon>
        <taxon>Tracheophyta</taxon>
        <taxon>Spermatophyta</taxon>
        <taxon>Magnoliopsida</taxon>
        <taxon>Proteales</taxon>
        <taxon>Proteaceae</taxon>
        <taxon>Protea</taxon>
    </lineage>
</organism>
<evidence type="ECO:0000313" key="2">
    <source>
        <dbReference type="Proteomes" id="UP001141806"/>
    </source>
</evidence>
<comment type="caution">
    <text evidence="1">The sequence shown here is derived from an EMBL/GenBank/DDBJ whole genome shotgun (WGS) entry which is preliminary data.</text>
</comment>
<dbReference type="PANTHER" id="PTHR32011:SF2">
    <property type="entry name" value="OS08G0472400 PROTEIN"/>
    <property type="match status" value="1"/>
</dbReference>
<accession>A0A9Q0QSF8</accession>
<evidence type="ECO:0000313" key="1">
    <source>
        <dbReference type="EMBL" id="KAJ4970345.1"/>
    </source>
</evidence>
<gene>
    <name evidence="1" type="ORF">NE237_003444</name>
</gene>
<protein>
    <submittedName>
        <fullName evidence="1">Uncharacterized protein</fullName>
    </submittedName>
</protein>
<sequence length="155" mass="16704">MVDVDRRMSSLNPGHVAGLRRLSARVANASTATTSALLRTSLDSFSSIDIKVIFHLCSSGIPIQTGLSDAKFTKAEAEFGFVFPPDLRAVLSVGLPVGPGFPDWHASAGLSTAQSQRFCFRLLVMLSGLSLGAHVPVIQRRLCVSLQMRSRGHHF</sequence>
<name>A0A9Q0QSF8_9MAGN</name>
<reference evidence="1" key="1">
    <citation type="journal article" date="2023" name="Plant J.">
        <title>The genome of the king protea, Protea cynaroides.</title>
        <authorList>
            <person name="Chang J."/>
            <person name="Duong T.A."/>
            <person name="Schoeman C."/>
            <person name="Ma X."/>
            <person name="Roodt D."/>
            <person name="Barker N."/>
            <person name="Li Z."/>
            <person name="Van de Peer Y."/>
            <person name="Mizrachi E."/>
        </authorList>
    </citation>
    <scope>NUCLEOTIDE SEQUENCE</scope>
    <source>
        <tissue evidence="1">Young leaves</tissue>
    </source>
</reference>
<dbReference type="AlphaFoldDB" id="A0A9Q0QSF8"/>
<dbReference type="EMBL" id="JAMYWD010000005">
    <property type="protein sequence ID" value="KAJ4970345.1"/>
    <property type="molecule type" value="Genomic_DNA"/>
</dbReference>
<dbReference type="PANTHER" id="PTHR32011">
    <property type="entry name" value="OS08G0472400 PROTEIN"/>
    <property type="match status" value="1"/>
</dbReference>
<dbReference type="OrthoDB" id="1921190at2759"/>
<proteinExistence type="predicted"/>
<keyword evidence="2" id="KW-1185">Reference proteome</keyword>